<reference evidence="2 3" key="1">
    <citation type="submission" date="2016-02" db="EMBL/GenBank/DDBJ databases">
        <title>Genome analysis of coral dinoflagellate symbionts highlights evolutionary adaptations to a symbiotic lifestyle.</title>
        <authorList>
            <person name="Aranda M."/>
            <person name="Li Y."/>
            <person name="Liew Y.J."/>
            <person name="Baumgarten S."/>
            <person name="Simakov O."/>
            <person name="Wilson M."/>
            <person name="Piel J."/>
            <person name="Ashoor H."/>
            <person name="Bougouffa S."/>
            <person name="Bajic V.B."/>
            <person name="Ryu T."/>
            <person name="Ravasi T."/>
            <person name="Bayer T."/>
            <person name="Micklem G."/>
            <person name="Kim H."/>
            <person name="Bhak J."/>
            <person name="Lajeunesse T.C."/>
            <person name="Voolstra C.R."/>
        </authorList>
    </citation>
    <scope>NUCLEOTIDE SEQUENCE [LARGE SCALE GENOMIC DNA]</scope>
    <source>
        <strain evidence="2 3">CCMP2467</strain>
    </source>
</reference>
<name>A0A1Q9DKZ6_SYMMI</name>
<dbReference type="Proteomes" id="UP000186817">
    <property type="component" value="Unassembled WGS sequence"/>
</dbReference>
<evidence type="ECO:0000313" key="3">
    <source>
        <dbReference type="Proteomes" id="UP000186817"/>
    </source>
</evidence>
<evidence type="ECO:0000313" key="2">
    <source>
        <dbReference type="EMBL" id="OLP95855.1"/>
    </source>
</evidence>
<protein>
    <submittedName>
        <fullName evidence="2">Uncharacterized protein</fullName>
    </submittedName>
</protein>
<dbReference type="OrthoDB" id="10460900at2759"/>
<comment type="caution">
    <text evidence="2">The sequence shown here is derived from an EMBL/GenBank/DDBJ whole genome shotgun (WGS) entry which is preliminary data.</text>
</comment>
<feature type="compositionally biased region" description="Basic and acidic residues" evidence="1">
    <location>
        <begin position="14"/>
        <end position="31"/>
    </location>
</feature>
<dbReference type="AlphaFoldDB" id="A0A1Q9DKZ6"/>
<gene>
    <name evidence="2" type="ORF">AK812_SmicGene21992</name>
</gene>
<organism evidence="2 3">
    <name type="scientific">Symbiodinium microadriaticum</name>
    <name type="common">Dinoflagellate</name>
    <name type="synonym">Zooxanthella microadriatica</name>
    <dbReference type="NCBI Taxonomy" id="2951"/>
    <lineage>
        <taxon>Eukaryota</taxon>
        <taxon>Sar</taxon>
        <taxon>Alveolata</taxon>
        <taxon>Dinophyceae</taxon>
        <taxon>Suessiales</taxon>
        <taxon>Symbiodiniaceae</taxon>
        <taxon>Symbiodinium</taxon>
    </lineage>
</organism>
<feature type="region of interest" description="Disordered" evidence="1">
    <location>
        <begin position="1"/>
        <end position="37"/>
    </location>
</feature>
<evidence type="ECO:0000256" key="1">
    <source>
        <dbReference type="SAM" id="MobiDB-lite"/>
    </source>
</evidence>
<accession>A0A1Q9DKZ6</accession>
<proteinExistence type="predicted"/>
<keyword evidence="3" id="KW-1185">Reference proteome</keyword>
<sequence length="157" mass="17777">MGNCTRPSDSETSEEVRIQRKPSPPDDKQREVGQQLPARDEVYNRDHYWDEQDFFSYWIEFHLKADGTISQFKCEAGSGRSSTISRSQRLMKKGTYTMMVGQDQAVQLNVTWANGTCETLQVGEKALRPGHPPGLSPSALDTYIKQKEVYEQKATAA</sequence>
<dbReference type="EMBL" id="LSRX01000488">
    <property type="protein sequence ID" value="OLP95855.1"/>
    <property type="molecule type" value="Genomic_DNA"/>
</dbReference>